<dbReference type="Proteomes" id="UP000001353">
    <property type="component" value="Plasmid pRLO149_94"/>
</dbReference>
<organism evidence="1 2">
    <name type="scientific">Roseobacter litoralis (strain ATCC 49566 / DSM 6996 / JCM 21268 / NBRC 15278 / OCh 149)</name>
    <dbReference type="NCBI Taxonomy" id="391595"/>
    <lineage>
        <taxon>Bacteria</taxon>
        <taxon>Pseudomonadati</taxon>
        <taxon>Pseudomonadota</taxon>
        <taxon>Alphaproteobacteria</taxon>
        <taxon>Rhodobacterales</taxon>
        <taxon>Roseobacteraceae</taxon>
        <taxon>Roseobacter</taxon>
    </lineage>
</organism>
<evidence type="ECO:0000313" key="2">
    <source>
        <dbReference type="Proteomes" id="UP000001353"/>
    </source>
</evidence>
<sequence>MSVFCLSASPTFGDFIADIDPSLSLDWNNRDFRGLPELPCALIGWNRLCKMHALRALQILPGSQHGLMRRRS</sequence>
<keyword evidence="1" id="KW-0614">Plasmid</keyword>
<dbReference type="HOGENOM" id="CLU_2719831_0_0_5"/>
<name>F7ZM51_ROSLO</name>
<geneLocation type="plasmid" evidence="1 2">
    <name>pRLO149_94</name>
</geneLocation>
<keyword evidence="2" id="KW-1185">Reference proteome</keyword>
<accession>F7ZM51</accession>
<gene>
    <name evidence="1" type="ordered locus">RLO149_p940430</name>
</gene>
<protein>
    <submittedName>
        <fullName evidence="1">Uncharacterized protein</fullName>
    </submittedName>
</protein>
<reference evidence="1 2" key="1">
    <citation type="journal article" date="2011" name="BMC Genomics">
        <title>Comparative genome analysis and genome-guided physiological analysis of Roseobacter litoralis.</title>
        <authorList>
            <person name="Kalhoefer D."/>
            <person name="Thole S."/>
            <person name="Voget S."/>
            <person name="Lehmann R."/>
            <person name="Liesegang H."/>
            <person name="Wollher A."/>
            <person name="Daniel R."/>
            <person name="Simon M."/>
            <person name="Brinkhoff T."/>
        </authorList>
    </citation>
    <scope>NUCLEOTIDE SEQUENCE [LARGE SCALE GENOMIC DNA]</scope>
    <source>
        <strain evidence="2">ATCC 49566 / DSM 6996 / JCM 21268 / NBRC 15278 / OCh 149</strain>
    </source>
</reference>
<dbReference type="KEGG" id="rli:RLO149_p940430"/>
<evidence type="ECO:0000313" key="1">
    <source>
        <dbReference type="EMBL" id="AEI96388.1"/>
    </source>
</evidence>
<dbReference type="EMBL" id="CP002624">
    <property type="protein sequence ID" value="AEI96388.1"/>
    <property type="molecule type" value="Genomic_DNA"/>
</dbReference>
<dbReference type="AlphaFoldDB" id="F7ZM51"/>
<proteinExistence type="predicted"/>